<evidence type="ECO:0000256" key="2">
    <source>
        <dbReference type="ARBA" id="ARBA00022603"/>
    </source>
</evidence>
<dbReference type="AlphaFoldDB" id="A0A1I5TRY2"/>
<dbReference type="OrthoDB" id="9810615at2"/>
<comment type="similarity">
    <text evidence="1">Belongs to the methyltransferase superfamily.</text>
</comment>
<keyword evidence="6" id="KW-1185">Reference proteome</keyword>
<evidence type="ECO:0000313" key="6">
    <source>
        <dbReference type="Proteomes" id="UP000199306"/>
    </source>
</evidence>
<dbReference type="GO" id="GO:0008757">
    <property type="term" value="F:S-adenosylmethionine-dependent methyltransferase activity"/>
    <property type="evidence" value="ECO:0007669"/>
    <property type="project" value="InterPro"/>
</dbReference>
<dbReference type="SUPFAM" id="SSF53335">
    <property type="entry name" value="S-adenosyl-L-methionine-dependent methyltransferases"/>
    <property type="match status" value="1"/>
</dbReference>
<evidence type="ECO:0000256" key="3">
    <source>
        <dbReference type="ARBA" id="ARBA00022679"/>
    </source>
</evidence>
<name>A0A1I5TRY2_9BACT</name>
<reference evidence="5 6" key="1">
    <citation type="submission" date="2016-10" db="EMBL/GenBank/DDBJ databases">
        <authorList>
            <person name="de Groot N.N."/>
        </authorList>
    </citation>
    <scope>NUCLEOTIDE SEQUENCE [LARGE SCALE GENOMIC DNA]</scope>
    <source>
        <strain evidence="6">E92,LMG 26720,CCM 7988</strain>
    </source>
</reference>
<proteinExistence type="inferred from homology"/>
<keyword evidence="3 5" id="KW-0808">Transferase</keyword>
<dbReference type="GO" id="GO:0032259">
    <property type="term" value="P:methylation"/>
    <property type="evidence" value="ECO:0007669"/>
    <property type="project" value="UniProtKB-KW"/>
</dbReference>
<evidence type="ECO:0000313" key="5">
    <source>
        <dbReference type="EMBL" id="SFP85832.1"/>
    </source>
</evidence>
<dbReference type="RefSeq" id="WP_092017376.1">
    <property type="nucleotide sequence ID" value="NZ_FOXH01000006.1"/>
</dbReference>
<organism evidence="5 6">
    <name type="scientific">Pseudarcicella hirudinis</name>
    <dbReference type="NCBI Taxonomy" id="1079859"/>
    <lineage>
        <taxon>Bacteria</taxon>
        <taxon>Pseudomonadati</taxon>
        <taxon>Bacteroidota</taxon>
        <taxon>Cytophagia</taxon>
        <taxon>Cytophagales</taxon>
        <taxon>Flectobacillaceae</taxon>
        <taxon>Pseudarcicella</taxon>
    </lineage>
</organism>
<dbReference type="Proteomes" id="UP000199306">
    <property type="component" value="Unassembled WGS sequence"/>
</dbReference>
<keyword evidence="2 5" id="KW-0489">Methyltransferase</keyword>
<dbReference type="EMBL" id="FOXH01000006">
    <property type="protein sequence ID" value="SFP85832.1"/>
    <property type="molecule type" value="Genomic_DNA"/>
</dbReference>
<dbReference type="CDD" id="cd02440">
    <property type="entry name" value="AdoMet_MTases"/>
    <property type="match status" value="1"/>
</dbReference>
<dbReference type="Gene3D" id="3.40.50.150">
    <property type="entry name" value="Vaccinia Virus protein VP39"/>
    <property type="match status" value="1"/>
</dbReference>
<dbReference type="PANTHER" id="PTHR44942">
    <property type="entry name" value="METHYLTRANSF_11 DOMAIN-CONTAINING PROTEIN"/>
    <property type="match status" value="1"/>
</dbReference>
<evidence type="ECO:0000256" key="1">
    <source>
        <dbReference type="ARBA" id="ARBA00008361"/>
    </source>
</evidence>
<dbReference type="InterPro" id="IPR051052">
    <property type="entry name" value="Diverse_substrate_MTase"/>
</dbReference>
<dbReference type="InterPro" id="IPR013216">
    <property type="entry name" value="Methyltransf_11"/>
</dbReference>
<accession>A0A1I5TRY2</accession>
<dbReference type="STRING" id="1079859.SAMN04515674_106176"/>
<dbReference type="InterPro" id="IPR029063">
    <property type="entry name" value="SAM-dependent_MTases_sf"/>
</dbReference>
<evidence type="ECO:0000259" key="4">
    <source>
        <dbReference type="Pfam" id="PF08241"/>
    </source>
</evidence>
<dbReference type="PANTHER" id="PTHR44942:SF4">
    <property type="entry name" value="METHYLTRANSFERASE TYPE 11 DOMAIN-CONTAINING PROTEIN"/>
    <property type="match status" value="1"/>
</dbReference>
<dbReference type="Pfam" id="PF08241">
    <property type="entry name" value="Methyltransf_11"/>
    <property type="match status" value="1"/>
</dbReference>
<protein>
    <submittedName>
        <fullName evidence="5">Methyltransferase domain-containing protein</fullName>
    </submittedName>
</protein>
<sequence length="274" mass="30892">MKKSQLVHNEIDVFYTQTSEEERLQLGLGPLEFERNKDLIGRFIPNPQAVIVDVGGGPGIYSEWLAGLGHKVHLVDPVEKHIKQAQKRAAKRKSTFSCYLGEARKLEFKDDFADLVILHGPLYHLQAREDRIKAIAEAHRVLKKGGIMLGFAINSAATTVAGLLNGIIHEPGFLEMCKTELSTGVHNPPPNWPGLLVQGFYHKPAELLNEVEETGLKYIDTFAVEGMIWLDRNYYENRHNPERKQGMMDLLQLTEKEKSLLSFSPHMMIAAQKA</sequence>
<feature type="domain" description="Methyltransferase type 11" evidence="4">
    <location>
        <begin position="52"/>
        <end position="149"/>
    </location>
</feature>
<gene>
    <name evidence="5" type="ORF">SAMN04515674_106176</name>
</gene>